<dbReference type="PANTHER" id="PTHR33710">
    <property type="entry name" value="BNAC02G09200D PROTEIN"/>
    <property type="match status" value="1"/>
</dbReference>
<accession>B8BD62</accession>
<gene>
    <name evidence="1" type="ORF">OsI_30475</name>
</gene>
<evidence type="ECO:0000313" key="1">
    <source>
        <dbReference type="EMBL" id="EEC84131.1"/>
    </source>
</evidence>
<name>B8BD62_ORYSI</name>
<dbReference type="STRING" id="39946.B8BD62"/>
<dbReference type="OMA" id="CADIVEN"/>
<proteinExistence type="predicted"/>
<keyword evidence="2" id="KW-1185">Reference proteome</keyword>
<sequence length="296" mass="34757">MGMMMMVAVDSDGASGSLALFWKKNLDLTVQSMSMNHIDAVVKEADGFIWRYTGVYGEPRQGDRKNTWELLRSLKTQMALPWVVSGNFNEILFSCEKVGGSQRSESLMHNFRDALEECDLHDLGFVGDAFTWRNNHHDVHMYIKERLDRAVANGLWRSRFPLVRVINGDPRDNQTTSLLSLKQEVGGREEWVRPMEILKKFEARWLEEEDCGMKVEEAWTAALEDGCERLVEIERKVLTDLWAWDKMVLGDLEKWIRRAKADLERCRWRNVSQEQVNREHILRFKLERLEEQHHIY</sequence>
<protein>
    <recommendedName>
        <fullName evidence="3">Reverse transcriptase</fullName>
    </recommendedName>
</protein>
<dbReference type="AlphaFoldDB" id="B8BD62"/>
<dbReference type="Gramene" id="BGIOSGA030186-TA">
    <property type="protein sequence ID" value="BGIOSGA030186-PA"/>
    <property type="gene ID" value="BGIOSGA030186"/>
</dbReference>
<dbReference type="EMBL" id="CM000134">
    <property type="protein sequence ID" value="EEC84131.1"/>
    <property type="molecule type" value="Genomic_DNA"/>
</dbReference>
<evidence type="ECO:0008006" key="3">
    <source>
        <dbReference type="Google" id="ProtNLM"/>
    </source>
</evidence>
<dbReference type="SUPFAM" id="SSF56219">
    <property type="entry name" value="DNase I-like"/>
    <property type="match status" value="1"/>
</dbReference>
<dbReference type="Proteomes" id="UP000007015">
    <property type="component" value="Chromosome 9"/>
</dbReference>
<reference evidence="1 2" key="1">
    <citation type="journal article" date="2005" name="PLoS Biol.">
        <title>The genomes of Oryza sativa: a history of duplications.</title>
        <authorList>
            <person name="Yu J."/>
            <person name="Wang J."/>
            <person name="Lin W."/>
            <person name="Li S."/>
            <person name="Li H."/>
            <person name="Zhou J."/>
            <person name="Ni P."/>
            <person name="Dong W."/>
            <person name="Hu S."/>
            <person name="Zeng C."/>
            <person name="Zhang J."/>
            <person name="Zhang Y."/>
            <person name="Li R."/>
            <person name="Xu Z."/>
            <person name="Li S."/>
            <person name="Li X."/>
            <person name="Zheng H."/>
            <person name="Cong L."/>
            <person name="Lin L."/>
            <person name="Yin J."/>
            <person name="Geng J."/>
            <person name="Li G."/>
            <person name="Shi J."/>
            <person name="Liu J."/>
            <person name="Lv H."/>
            <person name="Li J."/>
            <person name="Wang J."/>
            <person name="Deng Y."/>
            <person name="Ran L."/>
            <person name="Shi X."/>
            <person name="Wang X."/>
            <person name="Wu Q."/>
            <person name="Li C."/>
            <person name="Ren X."/>
            <person name="Wang J."/>
            <person name="Wang X."/>
            <person name="Li D."/>
            <person name="Liu D."/>
            <person name="Zhang X."/>
            <person name="Ji Z."/>
            <person name="Zhao W."/>
            <person name="Sun Y."/>
            <person name="Zhang Z."/>
            <person name="Bao J."/>
            <person name="Han Y."/>
            <person name="Dong L."/>
            <person name="Ji J."/>
            <person name="Chen P."/>
            <person name="Wu S."/>
            <person name="Liu J."/>
            <person name="Xiao Y."/>
            <person name="Bu D."/>
            <person name="Tan J."/>
            <person name="Yang L."/>
            <person name="Ye C."/>
            <person name="Zhang J."/>
            <person name="Xu J."/>
            <person name="Zhou Y."/>
            <person name="Yu Y."/>
            <person name="Zhang B."/>
            <person name="Zhuang S."/>
            <person name="Wei H."/>
            <person name="Liu B."/>
            <person name="Lei M."/>
            <person name="Yu H."/>
            <person name="Li Y."/>
            <person name="Xu H."/>
            <person name="Wei S."/>
            <person name="He X."/>
            <person name="Fang L."/>
            <person name="Zhang Z."/>
            <person name="Zhang Y."/>
            <person name="Huang X."/>
            <person name="Su Z."/>
            <person name="Tong W."/>
            <person name="Li J."/>
            <person name="Tong Z."/>
            <person name="Li S."/>
            <person name="Ye J."/>
            <person name="Wang L."/>
            <person name="Fang L."/>
            <person name="Lei T."/>
            <person name="Chen C."/>
            <person name="Chen H."/>
            <person name="Xu Z."/>
            <person name="Li H."/>
            <person name="Huang H."/>
            <person name="Zhang F."/>
            <person name="Xu H."/>
            <person name="Li N."/>
            <person name="Zhao C."/>
            <person name="Li S."/>
            <person name="Dong L."/>
            <person name="Huang Y."/>
            <person name="Li L."/>
            <person name="Xi Y."/>
            <person name="Qi Q."/>
            <person name="Li W."/>
            <person name="Zhang B."/>
            <person name="Hu W."/>
            <person name="Zhang Y."/>
            <person name="Tian X."/>
            <person name="Jiao Y."/>
            <person name="Liang X."/>
            <person name="Jin J."/>
            <person name="Gao L."/>
            <person name="Zheng W."/>
            <person name="Hao B."/>
            <person name="Liu S."/>
            <person name="Wang W."/>
            <person name="Yuan L."/>
            <person name="Cao M."/>
            <person name="McDermott J."/>
            <person name="Samudrala R."/>
            <person name="Wang J."/>
            <person name="Wong G.K."/>
            <person name="Yang H."/>
        </authorList>
    </citation>
    <scope>NUCLEOTIDE SEQUENCE [LARGE SCALE GENOMIC DNA]</scope>
    <source>
        <strain evidence="2">cv. 93-11</strain>
    </source>
</reference>
<dbReference type="Gene3D" id="3.60.10.10">
    <property type="entry name" value="Endonuclease/exonuclease/phosphatase"/>
    <property type="match status" value="1"/>
</dbReference>
<dbReference type="HOGENOM" id="CLU_941318_0_0_1"/>
<dbReference type="PANTHER" id="PTHR33710:SF83">
    <property type="entry name" value="ENDONUCLEASE_EXONUCLEASE_PHOSPHATASE DOMAIN-CONTAINING PROTEIN"/>
    <property type="match status" value="1"/>
</dbReference>
<evidence type="ECO:0000313" key="2">
    <source>
        <dbReference type="Proteomes" id="UP000007015"/>
    </source>
</evidence>
<dbReference type="InterPro" id="IPR036691">
    <property type="entry name" value="Endo/exonu/phosph_ase_sf"/>
</dbReference>
<organism evidence="1 2">
    <name type="scientific">Oryza sativa subsp. indica</name>
    <name type="common">Rice</name>
    <dbReference type="NCBI Taxonomy" id="39946"/>
    <lineage>
        <taxon>Eukaryota</taxon>
        <taxon>Viridiplantae</taxon>
        <taxon>Streptophyta</taxon>
        <taxon>Embryophyta</taxon>
        <taxon>Tracheophyta</taxon>
        <taxon>Spermatophyta</taxon>
        <taxon>Magnoliopsida</taxon>
        <taxon>Liliopsida</taxon>
        <taxon>Poales</taxon>
        <taxon>Poaceae</taxon>
        <taxon>BOP clade</taxon>
        <taxon>Oryzoideae</taxon>
        <taxon>Oryzeae</taxon>
        <taxon>Oryzinae</taxon>
        <taxon>Oryza</taxon>
        <taxon>Oryza sativa</taxon>
    </lineage>
</organism>